<organism evidence="1 2">
    <name type="scientific">Tagetes erecta</name>
    <name type="common">African marigold</name>
    <dbReference type="NCBI Taxonomy" id="13708"/>
    <lineage>
        <taxon>Eukaryota</taxon>
        <taxon>Viridiplantae</taxon>
        <taxon>Streptophyta</taxon>
        <taxon>Embryophyta</taxon>
        <taxon>Tracheophyta</taxon>
        <taxon>Spermatophyta</taxon>
        <taxon>Magnoliopsida</taxon>
        <taxon>eudicotyledons</taxon>
        <taxon>Gunneridae</taxon>
        <taxon>Pentapetalae</taxon>
        <taxon>asterids</taxon>
        <taxon>campanulids</taxon>
        <taxon>Asterales</taxon>
        <taxon>Asteraceae</taxon>
        <taxon>Asteroideae</taxon>
        <taxon>Heliantheae alliance</taxon>
        <taxon>Tageteae</taxon>
        <taxon>Tagetes</taxon>
    </lineage>
</organism>
<dbReference type="AlphaFoldDB" id="A0AAD8NX84"/>
<proteinExistence type="predicted"/>
<keyword evidence="2" id="KW-1185">Reference proteome</keyword>
<dbReference type="Proteomes" id="UP001229421">
    <property type="component" value="Unassembled WGS sequence"/>
</dbReference>
<protein>
    <submittedName>
        <fullName evidence="1">Uncharacterized protein</fullName>
    </submittedName>
</protein>
<gene>
    <name evidence="1" type="ORF">QVD17_19711</name>
</gene>
<name>A0AAD8NX84_TARER</name>
<evidence type="ECO:0000313" key="1">
    <source>
        <dbReference type="EMBL" id="KAK1424382.1"/>
    </source>
</evidence>
<sequence length="102" mass="11004">MRRRRQIIKRYSFWVEFGAIRLLGLGVHSAAAAASFDLVNDNLGSSWLASCAFDGVAPGVWLVVHFDSVNGDLCSAVAAVGFEIQVFLLPCFSGSQSVLVIK</sequence>
<comment type="caution">
    <text evidence="1">The sequence shown here is derived from an EMBL/GenBank/DDBJ whole genome shotgun (WGS) entry which is preliminary data.</text>
</comment>
<evidence type="ECO:0000313" key="2">
    <source>
        <dbReference type="Proteomes" id="UP001229421"/>
    </source>
</evidence>
<dbReference type="EMBL" id="JAUHHV010000005">
    <property type="protein sequence ID" value="KAK1424382.1"/>
    <property type="molecule type" value="Genomic_DNA"/>
</dbReference>
<accession>A0AAD8NX84</accession>
<reference evidence="1" key="1">
    <citation type="journal article" date="2023" name="bioRxiv">
        <title>Improved chromosome-level genome assembly for marigold (Tagetes erecta).</title>
        <authorList>
            <person name="Jiang F."/>
            <person name="Yuan L."/>
            <person name="Wang S."/>
            <person name="Wang H."/>
            <person name="Xu D."/>
            <person name="Wang A."/>
            <person name="Fan W."/>
        </authorList>
    </citation>
    <scope>NUCLEOTIDE SEQUENCE</scope>
    <source>
        <strain evidence="1">WSJ</strain>
        <tissue evidence="1">Leaf</tissue>
    </source>
</reference>